<sequence length="133" mass="14878">MGKYRNGHCFICGYNETIDIHHEGKERVEYSLCPNCHALITRGIKTLAQLVAQQKVKRLKPKARRTGRNSTVVSLRLPDSVYTIVKEMADKKGVTVTAFIKAKIEEYARLAGDVQTSDPGYVVIGGQMIRKVT</sequence>
<dbReference type="GO" id="GO:0006355">
    <property type="term" value="P:regulation of DNA-templated transcription"/>
    <property type="evidence" value="ECO:0007669"/>
    <property type="project" value="InterPro"/>
</dbReference>
<dbReference type="AlphaFoldDB" id="A0A0F9S752"/>
<dbReference type="InterPro" id="IPR010985">
    <property type="entry name" value="Ribbon_hlx_hlx"/>
</dbReference>
<proteinExistence type="predicted"/>
<comment type="caution">
    <text evidence="1">The sequence shown here is derived from an EMBL/GenBank/DDBJ whole genome shotgun (WGS) entry which is preliminary data.</text>
</comment>
<dbReference type="SUPFAM" id="SSF47598">
    <property type="entry name" value="Ribbon-helix-helix"/>
    <property type="match status" value="1"/>
</dbReference>
<organism evidence="1">
    <name type="scientific">marine sediment metagenome</name>
    <dbReference type="NCBI Taxonomy" id="412755"/>
    <lineage>
        <taxon>unclassified sequences</taxon>
        <taxon>metagenomes</taxon>
        <taxon>ecological metagenomes</taxon>
    </lineage>
</organism>
<accession>A0A0F9S752</accession>
<dbReference type="EMBL" id="LAZR01000545">
    <property type="protein sequence ID" value="KKN64745.1"/>
    <property type="molecule type" value="Genomic_DNA"/>
</dbReference>
<protein>
    <submittedName>
        <fullName evidence="1">Uncharacterized protein</fullName>
    </submittedName>
</protein>
<name>A0A0F9S752_9ZZZZ</name>
<gene>
    <name evidence="1" type="ORF">LCGC14_0488770</name>
</gene>
<evidence type="ECO:0000313" key="1">
    <source>
        <dbReference type="EMBL" id="KKN64745.1"/>
    </source>
</evidence>
<reference evidence="1" key="1">
    <citation type="journal article" date="2015" name="Nature">
        <title>Complex archaea that bridge the gap between prokaryotes and eukaryotes.</title>
        <authorList>
            <person name="Spang A."/>
            <person name="Saw J.H."/>
            <person name="Jorgensen S.L."/>
            <person name="Zaremba-Niedzwiedzka K."/>
            <person name="Martijn J."/>
            <person name="Lind A.E."/>
            <person name="van Eijk R."/>
            <person name="Schleper C."/>
            <person name="Guy L."/>
            <person name="Ettema T.J."/>
        </authorList>
    </citation>
    <scope>NUCLEOTIDE SEQUENCE</scope>
</reference>